<accession>A0ABR1U9H9</accession>
<comment type="caution">
    <text evidence="2">The sequence shown here is derived from an EMBL/GenBank/DDBJ whole genome shotgun (WGS) entry which is preliminary data.</text>
</comment>
<gene>
    <name evidence="2" type="ORF">PG994_009671</name>
</gene>
<reference evidence="2 3" key="1">
    <citation type="submission" date="2023-01" db="EMBL/GenBank/DDBJ databases">
        <title>Analysis of 21 Apiospora genomes using comparative genomics revels a genus with tremendous synthesis potential of carbohydrate active enzymes and secondary metabolites.</title>
        <authorList>
            <person name="Sorensen T."/>
        </authorList>
    </citation>
    <scope>NUCLEOTIDE SEQUENCE [LARGE SCALE GENOMIC DNA]</scope>
    <source>
        <strain evidence="2 3">CBS 135458</strain>
    </source>
</reference>
<dbReference type="GeneID" id="92094143"/>
<evidence type="ECO:0000313" key="3">
    <source>
        <dbReference type="Proteomes" id="UP001480595"/>
    </source>
</evidence>
<evidence type="ECO:0000256" key="1">
    <source>
        <dbReference type="SAM" id="Coils"/>
    </source>
</evidence>
<keyword evidence="1" id="KW-0175">Coiled coil</keyword>
<proteinExistence type="predicted"/>
<dbReference type="EMBL" id="JAQQWL010000010">
    <property type="protein sequence ID" value="KAK8054604.1"/>
    <property type="molecule type" value="Genomic_DNA"/>
</dbReference>
<feature type="coiled-coil region" evidence="1">
    <location>
        <begin position="10"/>
        <end position="37"/>
    </location>
</feature>
<dbReference type="Proteomes" id="UP001480595">
    <property type="component" value="Unassembled WGS sequence"/>
</dbReference>
<name>A0ABR1U9H9_9PEZI</name>
<protein>
    <recommendedName>
        <fullName evidence="4">Transposase</fullName>
    </recommendedName>
</protein>
<evidence type="ECO:0008006" key="4">
    <source>
        <dbReference type="Google" id="ProtNLM"/>
    </source>
</evidence>
<dbReference type="RefSeq" id="XP_066713250.1">
    <property type="nucleotide sequence ID" value="XM_066861080.1"/>
</dbReference>
<sequence length="71" mass="7907">MAIGHIALVLEEKEMQIAAKDAEVESLKAQLEREKRGRKVKTVPNPSRRFVDVSETLAAGNPIEPIVREGR</sequence>
<evidence type="ECO:0000313" key="2">
    <source>
        <dbReference type="EMBL" id="KAK8054604.1"/>
    </source>
</evidence>
<keyword evidence="3" id="KW-1185">Reference proteome</keyword>
<organism evidence="2 3">
    <name type="scientific">Apiospora phragmitis</name>
    <dbReference type="NCBI Taxonomy" id="2905665"/>
    <lineage>
        <taxon>Eukaryota</taxon>
        <taxon>Fungi</taxon>
        <taxon>Dikarya</taxon>
        <taxon>Ascomycota</taxon>
        <taxon>Pezizomycotina</taxon>
        <taxon>Sordariomycetes</taxon>
        <taxon>Xylariomycetidae</taxon>
        <taxon>Amphisphaeriales</taxon>
        <taxon>Apiosporaceae</taxon>
        <taxon>Apiospora</taxon>
    </lineage>
</organism>